<evidence type="ECO:0000256" key="1">
    <source>
        <dbReference type="SAM" id="SignalP"/>
    </source>
</evidence>
<evidence type="ECO:0000313" key="3">
    <source>
        <dbReference type="Proteomes" id="UP001233172"/>
    </source>
</evidence>
<comment type="caution">
    <text evidence="2">The sequence shown here is derived from an EMBL/GenBank/DDBJ whole genome shotgun (WGS) entry which is preliminary data.</text>
</comment>
<feature type="non-terminal residue" evidence="2">
    <location>
        <position position="1"/>
    </location>
</feature>
<reference evidence="2" key="2">
    <citation type="submission" date="2023-04" db="EMBL/GenBank/DDBJ databases">
        <authorList>
            <person name="Bu L."/>
            <person name="Lu L."/>
            <person name="Laidemitt M.R."/>
            <person name="Zhang S.M."/>
            <person name="Mutuku M."/>
            <person name="Mkoji G."/>
            <person name="Steinauer M."/>
            <person name="Loker E.S."/>
        </authorList>
    </citation>
    <scope>NUCLEOTIDE SEQUENCE</scope>
    <source>
        <strain evidence="2">KasaAsao</strain>
        <tissue evidence="2">Whole Snail</tissue>
    </source>
</reference>
<name>A0AAD8AZ01_BIOPF</name>
<dbReference type="Proteomes" id="UP001233172">
    <property type="component" value="Unassembled WGS sequence"/>
</dbReference>
<keyword evidence="3" id="KW-1185">Reference proteome</keyword>
<feature type="signal peptide" evidence="1">
    <location>
        <begin position="1"/>
        <end position="18"/>
    </location>
</feature>
<protein>
    <recommendedName>
        <fullName evidence="4">Lipid-binding serum glycoprotein N-terminal domain-containing protein</fullName>
    </recommendedName>
</protein>
<evidence type="ECO:0000313" key="2">
    <source>
        <dbReference type="EMBL" id="KAK0045055.1"/>
    </source>
</evidence>
<feature type="non-terminal residue" evidence="2">
    <location>
        <position position="175"/>
    </location>
</feature>
<organism evidence="2 3">
    <name type="scientific">Biomphalaria pfeifferi</name>
    <name type="common">Bloodfluke planorb</name>
    <name type="synonym">Freshwater snail</name>
    <dbReference type="NCBI Taxonomy" id="112525"/>
    <lineage>
        <taxon>Eukaryota</taxon>
        <taxon>Metazoa</taxon>
        <taxon>Spiralia</taxon>
        <taxon>Lophotrochozoa</taxon>
        <taxon>Mollusca</taxon>
        <taxon>Gastropoda</taxon>
        <taxon>Heterobranchia</taxon>
        <taxon>Euthyneura</taxon>
        <taxon>Panpulmonata</taxon>
        <taxon>Hygrophila</taxon>
        <taxon>Lymnaeoidea</taxon>
        <taxon>Planorbidae</taxon>
        <taxon>Biomphalaria</taxon>
    </lineage>
</organism>
<feature type="chain" id="PRO_5042093611" description="Lipid-binding serum glycoprotein N-terminal domain-containing protein" evidence="1">
    <location>
        <begin position="19"/>
        <end position="175"/>
    </location>
</feature>
<dbReference type="AlphaFoldDB" id="A0AAD8AZ01"/>
<evidence type="ECO:0008006" key="4">
    <source>
        <dbReference type="Google" id="ProtNLM"/>
    </source>
</evidence>
<dbReference type="EMBL" id="JASAOG010000187">
    <property type="protein sequence ID" value="KAK0045055.1"/>
    <property type="molecule type" value="Genomic_DNA"/>
</dbReference>
<accession>A0AAD8AZ01</accession>
<gene>
    <name evidence="2" type="ORF">Bpfe_025534</name>
</gene>
<reference evidence="2" key="1">
    <citation type="journal article" date="2023" name="PLoS Negl. Trop. Dis.">
        <title>A genome sequence for Biomphalaria pfeifferi, the major vector snail for the human-infecting parasite Schistosoma mansoni.</title>
        <authorList>
            <person name="Bu L."/>
            <person name="Lu L."/>
            <person name="Laidemitt M.R."/>
            <person name="Zhang S.M."/>
            <person name="Mutuku M."/>
            <person name="Mkoji G."/>
            <person name="Steinauer M."/>
            <person name="Loker E.S."/>
        </authorList>
    </citation>
    <scope>NUCLEOTIDE SEQUENCE</scope>
    <source>
        <strain evidence="2">KasaAsao</strain>
    </source>
</reference>
<proteinExistence type="predicted"/>
<sequence length="175" mass="19167">SLLMCSFILGCWPPQVLALTNILISGYDNTTVAVRRTETDVCLETVNIKNDNNFSVMASISNETHSQFYAVNSMQQLSLSVRDLILLNVTDHLLVNVSVVKTLVITLPSNVTNSVSTSQSTTIQVTEYTTKMLNLLPRPQLEGLSIDCDQAYPVNMTSGIKALVKSGVNVTFHSQ</sequence>
<keyword evidence="1" id="KW-0732">Signal</keyword>